<dbReference type="GeneID" id="8232280"/>
<dbReference type="EnsemblMetazoa" id="PHUM032510-RA">
    <property type="protein sequence ID" value="PHUM032510-PA"/>
    <property type="gene ID" value="PHUM032510"/>
</dbReference>
<dbReference type="OrthoDB" id="6020087at2759"/>
<dbReference type="EMBL" id="DS235005">
    <property type="protein sequence ID" value="EEB10307.1"/>
    <property type="molecule type" value="Genomic_DNA"/>
</dbReference>
<feature type="compositionally biased region" description="Basic and acidic residues" evidence="2">
    <location>
        <begin position="843"/>
        <end position="858"/>
    </location>
</feature>
<evidence type="ECO:0000313" key="3">
    <source>
        <dbReference type="EMBL" id="EEB10307.1"/>
    </source>
</evidence>
<accession>E0VAA1</accession>
<evidence type="ECO:0008006" key="6">
    <source>
        <dbReference type="Google" id="ProtNLM"/>
    </source>
</evidence>
<sequence>MELDESEIKVNSLDKNLINGEKSLPKVKSESLSSDNEKHVDNGLTVINDNQIMKGSVSSPISKNVLLENSINVEIKDIKKENLNDLLPNGNLNSNLHINGNNWKTEKLQDIVQVECNKKSRSSSSHKDSKSDSKSKSRSCHHKPDEKCHCKSHHHSHHSKKSKKFQSVKTQCTADEIAFELRRSESGQANANFTRIPWVPHPQITNLKYGRYYRIEEDRNGGATVCHLFMDEICHLPEPQLKECAIEFIKLSYSEDENECAYHVMGIVHGAASYLPDLVDYMADHYPTLIVKTGSLASRDNHTTTMSQYRDEVYKTYSNGTFRYAPLDQLSICGVLGEEVGAYFPDFVARLEQSPFMKPVMPWSSLSVVQTDNPRESNDGPIFWVRPGEQMLPANEALKESARPKKRRNNELDNLAYIGGSRFSEARESLFMDRTKAHADQVGVDYGISNTAPTAAVGIRYAHLQLHDNDVYYLPRKIIHQFQTISSVASVAWHIRYRDYFSLHGAPNLHTPTGINKGQVFYEKKNVAVYCPPVRECDLLSAITNSETGLKTPKKSDRLKEYSPFKHSPRKMHKHSTPRSASKKEKQSDPVPPSPNNIVNNNKEIETSSNTQDKKISSSNTNSSGSNNSSKKRERSESIDGGSKEERSKELSKSCEKSEHSHKRRSQDDDRTTPSKKEKRKSSHSSYRHEVKNLDSKFDVKKDKSSNQESDKLSAKSKHGKSDESKHKKSSQESRHEKSSKSSGSSQDKKENKVKEKSKEHVSSSSNGQNLHKTKTEDKNGSVKRKHEESPTVTPVKKIKEEKQSSDVVENGNKSPISREKEREKKGIESEPSVKTNDDDVVVDEKVNVDKKQNKIDENLNDSSGNTGKKNDSTETIPIVVPLAKDEPSVTNMATSNGSTTTTSNDLKENHPQTDSTTPVPPLPPLPPHLPPPPPPPLNSPPANPPLPPSSPPQCENHDKSLSDTSFPPPSTINSNVKNPQDNGVSSKEKPPPSQKKTNESYDLLGDIISKMDKKKL</sequence>
<feature type="compositionally biased region" description="Basic and acidic residues" evidence="2">
    <location>
        <begin position="687"/>
        <end position="740"/>
    </location>
</feature>
<keyword evidence="5" id="KW-1185">Reference proteome</keyword>
<feature type="compositionally biased region" description="Basic residues" evidence="2">
    <location>
        <begin position="567"/>
        <end position="577"/>
    </location>
</feature>
<feature type="compositionally biased region" description="Basic and acidic residues" evidence="2">
    <location>
        <begin position="817"/>
        <end position="829"/>
    </location>
</feature>
<dbReference type="VEuPathDB" id="VectorBase:PHUM032510"/>
<reference evidence="3" key="1">
    <citation type="submission" date="2007-04" db="EMBL/GenBank/DDBJ databases">
        <title>Annotation of Pediculus humanus corporis strain USDA.</title>
        <authorList>
            <person name="Kirkness E."/>
            <person name="Hannick L."/>
            <person name="Hass B."/>
            <person name="Bruggner R."/>
            <person name="Lawson D."/>
            <person name="Bidwell S."/>
            <person name="Joardar V."/>
            <person name="Caler E."/>
            <person name="Walenz B."/>
            <person name="Inman J."/>
            <person name="Schobel S."/>
            <person name="Galinsky K."/>
            <person name="Amedeo P."/>
            <person name="Strausberg R."/>
        </authorList>
    </citation>
    <scope>NUCLEOTIDE SEQUENCE</scope>
    <source>
        <strain evidence="3">USDA</strain>
    </source>
</reference>
<dbReference type="InParanoid" id="E0VAA1"/>
<feature type="compositionally biased region" description="Basic and acidic residues" evidence="2">
    <location>
        <begin position="747"/>
        <end position="762"/>
    </location>
</feature>
<feature type="region of interest" description="Disordered" evidence="2">
    <location>
        <begin position="116"/>
        <end position="167"/>
    </location>
</feature>
<gene>
    <name evidence="4" type="primary">8232280</name>
    <name evidence="3" type="ORF">Phum_PHUM032510</name>
</gene>
<proteinExistence type="inferred from homology"/>
<feature type="compositionally biased region" description="Basic residues" evidence="2">
    <location>
        <begin position="150"/>
        <end position="166"/>
    </location>
</feature>
<dbReference type="AlphaFoldDB" id="E0VAA1"/>
<feature type="compositionally biased region" description="Pro residues" evidence="2">
    <location>
        <begin position="919"/>
        <end position="952"/>
    </location>
</feature>
<dbReference type="EMBL" id="AAZO01000388">
    <property type="status" value="NOT_ANNOTATED_CDS"/>
    <property type="molecule type" value="Genomic_DNA"/>
</dbReference>
<feature type="compositionally biased region" description="Basic and acidic residues" evidence="2">
    <location>
        <begin position="634"/>
        <end position="659"/>
    </location>
</feature>
<dbReference type="RefSeq" id="XP_002423045.1">
    <property type="nucleotide sequence ID" value="XM_002423000.1"/>
</dbReference>
<dbReference type="STRING" id="121224.E0VAA1"/>
<dbReference type="PANTHER" id="PTHR13354:SF11">
    <property type="entry name" value="LYSINE-SPECIFIC DEMETHYLASE 9"/>
    <property type="match status" value="1"/>
</dbReference>
<organism>
    <name type="scientific">Pediculus humanus subsp. corporis</name>
    <name type="common">Body louse</name>
    <dbReference type="NCBI Taxonomy" id="121224"/>
    <lineage>
        <taxon>Eukaryota</taxon>
        <taxon>Metazoa</taxon>
        <taxon>Ecdysozoa</taxon>
        <taxon>Arthropoda</taxon>
        <taxon>Hexapoda</taxon>
        <taxon>Insecta</taxon>
        <taxon>Pterygota</taxon>
        <taxon>Neoptera</taxon>
        <taxon>Paraneoptera</taxon>
        <taxon>Psocodea</taxon>
        <taxon>Troctomorpha</taxon>
        <taxon>Phthiraptera</taxon>
        <taxon>Anoplura</taxon>
        <taxon>Pediculidae</taxon>
        <taxon>Pediculus</taxon>
    </lineage>
</organism>
<feature type="compositionally biased region" description="Basic and acidic residues" evidence="2">
    <location>
        <begin position="774"/>
        <end position="790"/>
    </location>
</feature>
<protein>
    <recommendedName>
        <fullName evidence="6">Round spermatid basic protein 1-like protein</fullName>
    </recommendedName>
</protein>
<feature type="compositionally biased region" description="Basic and acidic residues" evidence="2">
    <location>
        <begin position="125"/>
        <end position="135"/>
    </location>
</feature>
<dbReference type="GO" id="GO:0005634">
    <property type="term" value="C:nucleus"/>
    <property type="evidence" value="ECO:0007669"/>
    <property type="project" value="InterPro"/>
</dbReference>
<dbReference type="KEGG" id="phu:Phum_PHUM032510"/>
<dbReference type="InterPro" id="IPR026306">
    <property type="entry name" value="RSBN1/Dpy-2/CEP530"/>
</dbReference>
<name>E0VAA1_PEDHC</name>
<feature type="compositionally biased region" description="Basic and acidic residues" evidence="2">
    <location>
        <begin position="554"/>
        <end position="564"/>
    </location>
</feature>
<dbReference type="PANTHER" id="PTHR13354">
    <property type="entry name" value="ROUND SPERMATID BASIC PROTEIN 1"/>
    <property type="match status" value="1"/>
</dbReference>
<feature type="compositionally biased region" description="Low complexity" evidence="2">
    <location>
        <begin position="617"/>
        <end position="629"/>
    </location>
</feature>
<evidence type="ECO:0000256" key="2">
    <source>
        <dbReference type="SAM" id="MobiDB-lite"/>
    </source>
</evidence>
<dbReference type="HOGENOM" id="CLU_296707_0_0_1"/>
<feature type="compositionally biased region" description="Polar residues" evidence="2">
    <location>
        <begin position="972"/>
        <end position="985"/>
    </location>
</feature>
<feature type="compositionally biased region" description="Basic and acidic residues" evidence="2">
    <location>
        <begin position="666"/>
        <end position="676"/>
    </location>
</feature>
<reference evidence="3" key="2">
    <citation type="submission" date="2007-04" db="EMBL/GenBank/DDBJ databases">
        <title>The genome of the human body louse.</title>
        <authorList>
            <consortium name="The Human Body Louse Genome Consortium"/>
            <person name="Kirkness E."/>
            <person name="Walenz B."/>
            <person name="Hass B."/>
            <person name="Bruggner R."/>
            <person name="Strausberg R."/>
        </authorList>
    </citation>
    <scope>NUCLEOTIDE SEQUENCE</scope>
    <source>
        <strain evidence="3">USDA</strain>
    </source>
</reference>
<dbReference type="eggNOG" id="KOG4425">
    <property type="taxonomic scope" value="Eukaryota"/>
</dbReference>
<dbReference type="CTD" id="8232280"/>
<feature type="region of interest" description="Disordered" evidence="2">
    <location>
        <begin position="548"/>
        <end position="1017"/>
    </location>
</feature>
<feature type="compositionally biased region" description="Polar residues" evidence="2">
    <location>
        <begin position="806"/>
        <end position="816"/>
    </location>
</feature>
<evidence type="ECO:0000313" key="5">
    <source>
        <dbReference type="Proteomes" id="UP000009046"/>
    </source>
</evidence>
<dbReference type="Proteomes" id="UP000009046">
    <property type="component" value="Unassembled WGS sequence"/>
</dbReference>
<feature type="compositionally biased region" description="Low complexity" evidence="2">
    <location>
        <begin position="891"/>
        <end position="905"/>
    </location>
</feature>
<evidence type="ECO:0000313" key="4">
    <source>
        <dbReference type="EnsemblMetazoa" id="PHUM032510-PA"/>
    </source>
</evidence>
<dbReference type="EMBL" id="AAZO01000387">
    <property type="status" value="NOT_ANNOTATED_CDS"/>
    <property type="molecule type" value="Genomic_DNA"/>
</dbReference>
<reference evidence="4" key="3">
    <citation type="submission" date="2021-02" db="UniProtKB">
        <authorList>
            <consortium name="EnsemblMetazoa"/>
        </authorList>
    </citation>
    <scope>IDENTIFICATION</scope>
    <source>
        <strain evidence="4">USDA</strain>
    </source>
</reference>
<dbReference type="OMA" id="ENECAYH"/>
<evidence type="ECO:0000256" key="1">
    <source>
        <dbReference type="ARBA" id="ARBA00010560"/>
    </source>
</evidence>
<comment type="similarity">
    <text evidence="1">Belongs to the round spermatid basic protein 1 family.</text>
</comment>